<dbReference type="GO" id="GO:0005680">
    <property type="term" value="C:anaphase-promoting complex"/>
    <property type="evidence" value="ECO:0007669"/>
    <property type="project" value="InterPro"/>
</dbReference>
<dbReference type="InterPro" id="IPR026000">
    <property type="entry name" value="Apc5_dom"/>
</dbReference>
<comment type="caution">
    <text evidence="8">The sequence shown here is derived from an EMBL/GenBank/DDBJ whole genome shotgun (WGS) entry which is preliminary data.</text>
</comment>
<dbReference type="EMBL" id="LSRQ01000765">
    <property type="protein sequence ID" value="OAY81009.1"/>
    <property type="molecule type" value="Genomic_DNA"/>
</dbReference>
<reference evidence="8 9" key="1">
    <citation type="journal article" date="2016" name="DNA Res.">
        <title>The draft genome of MD-2 pineapple using hybrid error correction of long reads.</title>
        <authorList>
            <person name="Redwan R.M."/>
            <person name="Saidin A."/>
            <person name="Kumar S.V."/>
        </authorList>
    </citation>
    <scope>NUCLEOTIDE SEQUENCE [LARGE SCALE GENOMIC DNA]</scope>
    <source>
        <strain evidence="9">cv. MD2</strain>
        <tissue evidence="8">Leaf</tissue>
    </source>
</reference>
<dbReference type="Pfam" id="PF12862">
    <property type="entry name" value="ANAPC5"/>
    <property type="match status" value="1"/>
</dbReference>
<dbReference type="STRING" id="4615.A0A199VVF2"/>
<evidence type="ECO:0000313" key="8">
    <source>
        <dbReference type="EMBL" id="OAY81009.1"/>
    </source>
</evidence>
<evidence type="ECO:0000256" key="2">
    <source>
        <dbReference type="ARBA" id="ARBA00016066"/>
    </source>
</evidence>
<organism evidence="8 9">
    <name type="scientific">Ananas comosus</name>
    <name type="common">Pineapple</name>
    <name type="synonym">Ananas ananas</name>
    <dbReference type="NCBI Taxonomy" id="4615"/>
    <lineage>
        <taxon>Eukaryota</taxon>
        <taxon>Viridiplantae</taxon>
        <taxon>Streptophyta</taxon>
        <taxon>Embryophyta</taxon>
        <taxon>Tracheophyta</taxon>
        <taxon>Spermatophyta</taxon>
        <taxon>Magnoliopsida</taxon>
        <taxon>Liliopsida</taxon>
        <taxon>Poales</taxon>
        <taxon>Bromeliaceae</taxon>
        <taxon>Bromelioideae</taxon>
        <taxon>Ananas</taxon>
    </lineage>
</organism>
<dbReference type="CDD" id="cd16270">
    <property type="entry name" value="Apc5_N"/>
    <property type="match status" value="1"/>
</dbReference>
<accession>A0A199VVF2</accession>
<proteinExistence type="inferred from homology"/>
<evidence type="ECO:0000256" key="6">
    <source>
        <dbReference type="ARBA" id="ARBA00023306"/>
    </source>
</evidence>
<keyword evidence="3" id="KW-0132">Cell division</keyword>
<keyword evidence="4" id="KW-0498">Mitosis</keyword>
<evidence type="ECO:0000256" key="3">
    <source>
        <dbReference type="ARBA" id="ARBA00022618"/>
    </source>
</evidence>
<dbReference type="Proteomes" id="UP000092600">
    <property type="component" value="Unassembled WGS sequence"/>
</dbReference>
<evidence type="ECO:0000256" key="4">
    <source>
        <dbReference type="ARBA" id="ARBA00022776"/>
    </source>
</evidence>
<evidence type="ECO:0000256" key="1">
    <source>
        <dbReference type="ARBA" id="ARBA00007450"/>
    </source>
</evidence>
<comment type="similarity">
    <text evidence="1">Belongs to the APC5 family.</text>
</comment>
<sequence>MSLFAPVGSAGSKEDGVVIFDITPHKIALCLLIQIFAPSSHHAVPFPFQSVTHHNRLGLLLFSLTKSCEDFLEPPLEELINQLNTVGGLVNNWLGEHLTSSLSALCSPDDLFNFFDKLRSVIAAPEGSNVEDDQIFLDQDSHLGVFLRCCILAFNMLTFEGVCHLLTNLAAYCNSTDSAYELAEGDDFGNETEMLDSLDTDMDLRTAVFGKCTHEFQSEAHPGESSSLTFPAQNLLYGSAEDNYLREEDNIGVLRSKWQVEGYLNMQADYLEKDASSFPLNSFNAVLTQLQKLAPEFHRARYLQYLNALHHDDYVAALDNLHGYFDCSAGMEGLFTRSSSPRSDILVGRYETALLCLGTMHSHFGHSKKALEALTEAVRVSQQNNDDSCLAFTLAAICNLLSEIGISSRIEIIGSPFSLGTSTGLGTPLSTQQQLLVLLKRSLKRADSQKLTSLLAFNHLALAKFDLKHVKRPLLSFGPKASTKLRTCPIEVCKELRLSSHVLTEFGSDGLSLLSDNGVFSTSWTKNLAAVNNLWLADAIKSKCSSVNDFDIFQFLAQPSPVPRSVLQLAGSSYLLRATAWEHYGSAPLVRMNALVYATCFADAASSSELSLAYMKLIQQLACFKGYSEAFGALKLAEEKFPSVSKSRIQLLKLQLLHERSLHRGHLKFAQQVCDEFGVLASCVSGVDMELKTEASLRHARTLLASNQFSQAAAVANSLFCTCYKYNMQVENATVLLLLAEIHKKSGNTVLGLPYALASLSFCKSFNFNLLEASATLTLAELWLSLGPSHARRALSLVHRTLPMILGHGGLELRARANIAVAKCHLSDPMFSIFKDPSIVLDPLSQAAEELQILEYHEMAAEAFYLMAMVYSKIGMLGKREEAAASFKKHVCALENPRDEEDSLAYMLQQVRCNWYGSTALSCVTAFPRCACKFQFS</sequence>
<evidence type="ECO:0000256" key="5">
    <source>
        <dbReference type="ARBA" id="ARBA00022786"/>
    </source>
</evidence>
<dbReference type="PANTHER" id="PTHR12830:SF9">
    <property type="entry name" value="ANAPHASE-PROMOTING COMPLEX SUBUNIT 5"/>
    <property type="match status" value="1"/>
</dbReference>
<feature type="domain" description="Anaphase-promoting complex subunit 5" evidence="7">
    <location>
        <begin position="302"/>
        <end position="402"/>
    </location>
</feature>
<dbReference type="InterPro" id="IPR037679">
    <property type="entry name" value="Apc5"/>
</dbReference>
<gene>
    <name evidence="8" type="ORF">ACMD2_04710</name>
</gene>
<protein>
    <recommendedName>
        <fullName evidence="2">Anaphase-promoting complex subunit 5</fullName>
    </recommendedName>
</protein>
<dbReference type="AlphaFoldDB" id="A0A199VVF2"/>
<keyword evidence="5" id="KW-0833">Ubl conjugation pathway</keyword>
<dbReference type="GO" id="GO:0070979">
    <property type="term" value="P:protein K11-linked ubiquitination"/>
    <property type="evidence" value="ECO:0007669"/>
    <property type="project" value="TreeGrafter"/>
</dbReference>
<dbReference type="GO" id="GO:0045842">
    <property type="term" value="P:positive regulation of mitotic metaphase/anaphase transition"/>
    <property type="evidence" value="ECO:0007669"/>
    <property type="project" value="TreeGrafter"/>
</dbReference>
<keyword evidence="6" id="KW-0131">Cell cycle</keyword>
<dbReference type="GO" id="GO:0031145">
    <property type="term" value="P:anaphase-promoting complex-dependent catabolic process"/>
    <property type="evidence" value="ECO:0007669"/>
    <property type="project" value="TreeGrafter"/>
</dbReference>
<evidence type="ECO:0000313" key="9">
    <source>
        <dbReference type="Proteomes" id="UP000092600"/>
    </source>
</evidence>
<name>A0A199VVF2_ANACO</name>
<dbReference type="GO" id="GO:0051301">
    <property type="term" value="P:cell division"/>
    <property type="evidence" value="ECO:0007669"/>
    <property type="project" value="UniProtKB-KW"/>
</dbReference>
<dbReference type="PANTHER" id="PTHR12830">
    <property type="entry name" value="ANAPHASE-PROMOTING COMPLEX SUBUNIT 5"/>
    <property type="match status" value="1"/>
</dbReference>
<evidence type="ECO:0000259" key="7">
    <source>
        <dbReference type="Pfam" id="PF12862"/>
    </source>
</evidence>